<dbReference type="SUPFAM" id="SSF53756">
    <property type="entry name" value="UDP-Glycosyltransferase/glycogen phosphorylase"/>
    <property type="match status" value="1"/>
</dbReference>
<evidence type="ECO:0000313" key="11">
    <source>
        <dbReference type="Proteomes" id="UP000176037"/>
    </source>
</evidence>
<dbReference type="PROSITE" id="PS50005">
    <property type="entry name" value="TPR"/>
    <property type="match status" value="2"/>
</dbReference>
<evidence type="ECO:0000256" key="8">
    <source>
        <dbReference type="PROSITE-ProRule" id="PRU00339"/>
    </source>
</evidence>
<dbReference type="InterPro" id="IPR011990">
    <property type="entry name" value="TPR-like_helical_dom_sf"/>
</dbReference>
<dbReference type="InterPro" id="IPR029489">
    <property type="entry name" value="OGT/SEC/SPY_C"/>
</dbReference>
<dbReference type="InterPro" id="IPR051939">
    <property type="entry name" value="Glycosyltr_41/O-GlcNAc_trsf"/>
</dbReference>
<dbReference type="Proteomes" id="UP000176037">
    <property type="component" value="Unassembled WGS sequence"/>
</dbReference>
<dbReference type="Gene3D" id="1.25.40.10">
    <property type="entry name" value="Tetratricopeptide repeat domain"/>
    <property type="match status" value="2"/>
</dbReference>
<keyword evidence="4" id="KW-0328">Glycosyltransferase</keyword>
<comment type="caution">
    <text evidence="10">The sequence shown here is derived from an EMBL/GenBank/DDBJ whole genome shotgun (WGS) entry which is preliminary data.</text>
</comment>
<dbReference type="EC" id="2.4.1.255" evidence="3"/>
<dbReference type="Gene3D" id="3.40.50.2000">
    <property type="entry name" value="Glycogen Phosphorylase B"/>
    <property type="match status" value="1"/>
</dbReference>
<dbReference type="PANTHER" id="PTHR44835:SF1">
    <property type="entry name" value="PROTEIN O-GLCNAC TRANSFERASE"/>
    <property type="match status" value="1"/>
</dbReference>
<evidence type="ECO:0000256" key="1">
    <source>
        <dbReference type="ARBA" id="ARBA00004922"/>
    </source>
</evidence>
<dbReference type="AlphaFoldDB" id="A0A1E8FCE5"/>
<feature type="repeat" description="TPR" evidence="8">
    <location>
        <begin position="108"/>
        <end position="141"/>
    </location>
</feature>
<proteinExistence type="inferred from homology"/>
<dbReference type="InterPro" id="IPR019734">
    <property type="entry name" value="TPR_rpt"/>
</dbReference>
<dbReference type="PANTHER" id="PTHR44835">
    <property type="entry name" value="UDP-N-ACETYLGLUCOSAMINE--PEPTIDE N-ACETYLGLUCOSAMINYLTRANSFERASE SPINDLY-RELATED"/>
    <property type="match status" value="1"/>
</dbReference>
<dbReference type="GO" id="GO:0097363">
    <property type="term" value="F:protein O-acetylglucosaminyltransferase activity"/>
    <property type="evidence" value="ECO:0007669"/>
    <property type="project" value="UniProtKB-EC"/>
</dbReference>
<keyword evidence="11" id="KW-1185">Reference proteome</keyword>
<protein>
    <recommendedName>
        <fullName evidence="3">protein O-GlcNAc transferase</fullName>
        <ecNumber evidence="3">2.4.1.255</ecNumber>
    </recommendedName>
</protein>
<keyword evidence="6" id="KW-0677">Repeat</keyword>
<comment type="similarity">
    <text evidence="2">Belongs to the glycosyltransferase 41 family. O-GlcNAc transferase subfamily.</text>
</comment>
<gene>
    <name evidence="10" type="ORF">BFC17_02625</name>
</gene>
<feature type="domain" description="O-GlcNAc transferase C-terminal" evidence="9">
    <location>
        <begin position="211"/>
        <end position="372"/>
    </location>
</feature>
<accession>A0A1E8FCE5</accession>
<evidence type="ECO:0000259" key="9">
    <source>
        <dbReference type="Pfam" id="PF13844"/>
    </source>
</evidence>
<dbReference type="SUPFAM" id="SSF48452">
    <property type="entry name" value="TPR-like"/>
    <property type="match status" value="1"/>
</dbReference>
<keyword evidence="5" id="KW-0808">Transferase</keyword>
<evidence type="ECO:0000256" key="3">
    <source>
        <dbReference type="ARBA" id="ARBA00011970"/>
    </source>
</evidence>
<evidence type="ECO:0000313" key="10">
    <source>
        <dbReference type="EMBL" id="OFI33173.1"/>
    </source>
</evidence>
<dbReference type="SMART" id="SM00028">
    <property type="entry name" value="TPR"/>
    <property type="match status" value="5"/>
</dbReference>
<dbReference type="STRING" id="1856405.BFC17_02625"/>
<dbReference type="Pfam" id="PF14559">
    <property type="entry name" value="TPR_19"/>
    <property type="match status" value="1"/>
</dbReference>
<evidence type="ECO:0000256" key="5">
    <source>
        <dbReference type="ARBA" id="ARBA00022679"/>
    </source>
</evidence>
<evidence type="ECO:0000256" key="4">
    <source>
        <dbReference type="ARBA" id="ARBA00022676"/>
    </source>
</evidence>
<evidence type="ECO:0000256" key="7">
    <source>
        <dbReference type="ARBA" id="ARBA00022803"/>
    </source>
</evidence>
<evidence type="ECO:0000256" key="6">
    <source>
        <dbReference type="ARBA" id="ARBA00022737"/>
    </source>
</evidence>
<evidence type="ECO:0000256" key="2">
    <source>
        <dbReference type="ARBA" id="ARBA00005386"/>
    </source>
</evidence>
<feature type="repeat" description="TPR" evidence="8">
    <location>
        <begin position="142"/>
        <end position="175"/>
    </location>
</feature>
<dbReference type="EMBL" id="MJIC01000015">
    <property type="protein sequence ID" value="OFI33173.1"/>
    <property type="molecule type" value="Genomic_DNA"/>
</dbReference>
<organism evidence="10 11">
    <name type="scientific">Alteromonas lipolytica</name>
    <dbReference type="NCBI Taxonomy" id="1856405"/>
    <lineage>
        <taxon>Bacteria</taxon>
        <taxon>Pseudomonadati</taxon>
        <taxon>Pseudomonadota</taxon>
        <taxon>Gammaproteobacteria</taxon>
        <taxon>Alteromonadales</taxon>
        <taxon>Alteromonadaceae</taxon>
        <taxon>Alteromonas/Salinimonas group</taxon>
        <taxon>Alteromonas</taxon>
    </lineage>
</organism>
<comment type="pathway">
    <text evidence="1">Protein modification; protein glycosylation.</text>
</comment>
<keyword evidence="7 8" id="KW-0802">TPR repeat</keyword>
<name>A0A1E8FCE5_9ALTE</name>
<dbReference type="Gene3D" id="3.40.50.11380">
    <property type="match status" value="1"/>
</dbReference>
<dbReference type="Pfam" id="PF13844">
    <property type="entry name" value="Glyco_transf_41"/>
    <property type="match status" value="2"/>
</dbReference>
<feature type="domain" description="O-GlcNAc transferase C-terminal" evidence="9">
    <location>
        <begin position="392"/>
        <end position="569"/>
    </location>
</feature>
<sequence length="583" mass="63645">MKPISSEALLQQAQSAFGQGELTNAVELLRRCLATDAKNTLAATNLCLVLGRLGLFPEAKMAGLNALALAPESVPALINTSVALQALGELDDAEALLLRAAKLAPNNSDIWDCLSLGQQQAGRFVEALQSLRKAITIAPENANAAMNYGLLLQKLGHSESALFWAQKALSMAPEDRTLAQNYLMFRQYVLNGNSEQEVQQTCAVIARAYPPVSHLAVKPRTANTVKIGLISADFYRHPVGYFLIGVLAELAAQGIELVLYMNQRNQDGLTDKLVSHASKVTNVIGISDRQLAEMIMADELTCLIDLSGHSKGNRLGALLYKPCPKQFSWLGYFASTGLTAIDAVILGEFQYVNGVEKFYSEAIAVMKGSHFTYTPPEHCPDIAQRPAIEQPGVTFGSFNNLAKLNERLLDTWSKILLAVPNSRLILKWSTFIDAGVIEEVTRAFEIRGVSKDVIICRASSEHYAMLNEYNDVDICLDPFPFNGGLTTCEALWMGVPVISLAGVKPVSRQSKGILDAIGLSDLVVTTERCYVQKAVALAADTKRRDYLRQSLRGRMEQSPLMDYKTMANSLLAIVKSDTTAWLS</sequence>
<reference evidence="10 11" key="1">
    <citation type="submission" date="2016-09" db="EMBL/GenBank/DDBJ databases">
        <title>Alteromonas lipolytica, a new species isolated from sea water.</title>
        <authorList>
            <person name="Wu Y.-H."/>
            <person name="Cheng H."/>
            <person name="Xu X.-W."/>
        </authorList>
    </citation>
    <scope>NUCLEOTIDE SEQUENCE [LARGE SCALE GENOMIC DNA]</scope>
    <source>
        <strain evidence="10 11">JW12</strain>
    </source>
</reference>